<organism evidence="1 2">
    <name type="scientific">Albula glossodonta</name>
    <name type="common">roundjaw bonefish</name>
    <dbReference type="NCBI Taxonomy" id="121402"/>
    <lineage>
        <taxon>Eukaryota</taxon>
        <taxon>Metazoa</taxon>
        <taxon>Chordata</taxon>
        <taxon>Craniata</taxon>
        <taxon>Vertebrata</taxon>
        <taxon>Euteleostomi</taxon>
        <taxon>Actinopterygii</taxon>
        <taxon>Neopterygii</taxon>
        <taxon>Teleostei</taxon>
        <taxon>Albuliformes</taxon>
        <taxon>Albulidae</taxon>
        <taxon>Albula</taxon>
    </lineage>
</organism>
<accession>A0A8T2PKC6</accession>
<comment type="caution">
    <text evidence="1">The sequence shown here is derived from an EMBL/GenBank/DDBJ whole genome shotgun (WGS) entry which is preliminary data.</text>
</comment>
<dbReference type="Proteomes" id="UP000824540">
    <property type="component" value="Unassembled WGS sequence"/>
</dbReference>
<keyword evidence="2" id="KW-1185">Reference proteome</keyword>
<name>A0A8T2PKC6_9TELE</name>
<protein>
    <submittedName>
        <fullName evidence="1">Uncharacterized protein</fullName>
    </submittedName>
</protein>
<evidence type="ECO:0000313" key="2">
    <source>
        <dbReference type="Proteomes" id="UP000824540"/>
    </source>
</evidence>
<reference evidence="1" key="1">
    <citation type="thesis" date="2021" institute="BYU ScholarsArchive" country="Provo, UT, USA">
        <title>Applications of and Algorithms for Genome Assembly and Genomic Analyses with an Emphasis on Marine Teleosts.</title>
        <authorList>
            <person name="Pickett B.D."/>
        </authorList>
    </citation>
    <scope>NUCLEOTIDE SEQUENCE</scope>
    <source>
        <strain evidence="1">HI-2016</strain>
    </source>
</reference>
<feature type="non-terminal residue" evidence="1">
    <location>
        <position position="1"/>
    </location>
</feature>
<evidence type="ECO:0000313" key="1">
    <source>
        <dbReference type="EMBL" id="KAG9350122.1"/>
    </source>
</evidence>
<gene>
    <name evidence="1" type="ORF">JZ751_026475</name>
</gene>
<dbReference type="EMBL" id="JAFBMS010000008">
    <property type="protein sequence ID" value="KAG9350122.1"/>
    <property type="molecule type" value="Genomic_DNA"/>
</dbReference>
<dbReference type="AlphaFoldDB" id="A0A8T2PKC6"/>
<sequence>MQPASKRTYQSHGFQPIKKYLEKRQQKRNGWMDRPHFCEQTLHNRSCRKALDIFILVGQGLSFSWPLSAISVHSVTQLMLMTGQVAALLAVPPPMHLKEIVRIVYGLGDKAQGRWYSNKEHGPPLLKPVLNEYSTKVYQFGQITGVSLQCYQKKKKTIDLFPYKERANTLSPFVICIKQNDKISHSQSLSLPPALSPSTLFCRLSFFGLICENTAAPSTVHILTLLIQMKLLLCHTCIFNLDFCAYKKDVVLFVSAIKVWRNNVYLKGCSETQKNEEREAFVQW</sequence>
<proteinExistence type="predicted"/>